<evidence type="ECO:0000259" key="2">
    <source>
        <dbReference type="Pfam" id="PF00849"/>
    </source>
</evidence>
<evidence type="ECO:0000313" key="3">
    <source>
        <dbReference type="EMBL" id="ALM13359.1"/>
    </source>
</evidence>
<dbReference type="CDD" id="cd02869">
    <property type="entry name" value="PseudoU_synth_RluA_like"/>
    <property type="match status" value="1"/>
</dbReference>
<dbReference type="AlphaFoldDB" id="A0A0S1SFB4"/>
<dbReference type="Pfam" id="PF00849">
    <property type="entry name" value="PseudoU_synth_2"/>
    <property type="match status" value="1"/>
</dbReference>
<sequence>MIDRRRILFSDDSLLAVNKLSGELVVAGSGTSDTLSLLDFLRKDYPGLRALHRLDFETSGVVLFARTKRVAEAVIQSKFRGWRKTYRTLVAGRLPRQTGVIRTPLPARGEGNVPAVTTYRVLDVFARSSFVEAEIETGRHHQIRRHFASIGYPLLLDEEYGTKAANRVFTREFHLRRFFLHAASLSFPHPVTGQQMTIEAPVPRVFEGVLKRLRNL</sequence>
<dbReference type="PANTHER" id="PTHR21600">
    <property type="entry name" value="MITOCHONDRIAL RNA PSEUDOURIDINE SYNTHASE"/>
    <property type="match status" value="1"/>
</dbReference>
<reference evidence="4" key="1">
    <citation type="submission" date="2015-10" db="EMBL/GenBank/DDBJ databases">
        <title>Analysis of five complete genome sequences for members of the class Peribacteria in the recently recognized Peregrinibacteria bacterial phylum.</title>
        <authorList>
            <person name="Anantharaman K."/>
            <person name="Brown C.T."/>
            <person name="Burstein D."/>
            <person name="Castelle C.J."/>
            <person name="Probst A.J."/>
            <person name="Thomas B.C."/>
            <person name="Williams K.H."/>
            <person name="Banfield J.F."/>
        </authorList>
    </citation>
    <scope>NUCLEOTIDE SEQUENCE [LARGE SCALE GENOMIC DNA]</scope>
</reference>
<proteinExistence type="inferred from homology"/>
<accession>A0A0S1SJK8</accession>
<reference evidence="3 4" key="2">
    <citation type="journal article" date="2016" name="PeerJ">
        <title>Analysis of five complete genome sequences for members of the class Peribacteria in the recently recognized Peregrinibacteria bacterial phylum.</title>
        <authorList>
            <person name="Anantharaman K."/>
            <person name="Brown C.T."/>
            <person name="Burstein D."/>
            <person name="Castelle C.J."/>
            <person name="Probst A.J."/>
            <person name="Thomas B.C."/>
            <person name="Williams K.H."/>
            <person name="Banfield J.F."/>
        </authorList>
    </citation>
    <scope>NUCLEOTIDE SEQUENCE [LARGE SCALE GENOMIC DNA]</scope>
    <source>
        <strain evidence="3">RIFOXYD1_FULL_PER-ii_59_16</strain>
    </source>
</reference>
<dbReference type="GO" id="GO:0000455">
    <property type="term" value="P:enzyme-directed rRNA pseudouridine synthesis"/>
    <property type="evidence" value="ECO:0007669"/>
    <property type="project" value="TreeGrafter"/>
</dbReference>
<gene>
    <name evidence="3" type="ORF">PeribacterD1_0685</name>
</gene>
<dbReference type="SUPFAM" id="SSF55120">
    <property type="entry name" value="Pseudouridine synthase"/>
    <property type="match status" value="1"/>
</dbReference>
<accession>A0A0S1SNR5</accession>
<dbReference type="Proteomes" id="UP000069135">
    <property type="component" value="Chromosome"/>
</dbReference>
<dbReference type="Gene3D" id="3.30.2350.10">
    <property type="entry name" value="Pseudouridine synthase"/>
    <property type="match status" value="1"/>
</dbReference>
<dbReference type="PROSITE" id="PS01129">
    <property type="entry name" value="PSI_RLU"/>
    <property type="match status" value="1"/>
</dbReference>
<evidence type="ECO:0000256" key="1">
    <source>
        <dbReference type="ARBA" id="ARBA00010876"/>
    </source>
</evidence>
<accession>A0A0S1SFB4</accession>
<accession>A0A0S1SUQ3</accession>
<feature type="domain" description="Pseudouridine synthase RsuA/RluA-like" evidence="2">
    <location>
        <begin position="14"/>
        <end position="149"/>
    </location>
</feature>
<dbReference type="InterPro" id="IPR020103">
    <property type="entry name" value="PsdUridine_synth_cat_dom_sf"/>
</dbReference>
<dbReference type="KEGG" id="prf:PeribacterA2_0684"/>
<comment type="similarity">
    <text evidence="1">Belongs to the pseudouridine synthase RluA family.</text>
</comment>
<evidence type="ECO:0000313" key="4">
    <source>
        <dbReference type="Proteomes" id="UP000069135"/>
    </source>
</evidence>
<dbReference type="EMBL" id="CP013065">
    <property type="protein sequence ID" value="ALM13359.1"/>
    <property type="molecule type" value="Genomic_DNA"/>
</dbReference>
<dbReference type="PANTHER" id="PTHR21600:SF87">
    <property type="entry name" value="RNA PSEUDOURIDYLATE SYNTHASE DOMAIN-CONTAINING PROTEIN 1"/>
    <property type="match status" value="1"/>
</dbReference>
<dbReference type="GO" id="GO:0009982">
    <property type="term" value="F:pseudouridine synthase activity"/>
    <property type="evidence" value="ECO:0007669"/>
    <property type="project" value="InterPro"/>
</dbReference>
<accession>A0A0S1SSC5</accession>
<organism evidence="3 4">
    <name type="scientific">Candidatus Peribacter riflensis</name>
    <dbReference type="NCBI Taxonomy" id="1735162"/>
    <lineage>
        <taxon>Bacteria</taxon>
        <taxon>Candidatus Peregrinibacteriota</taxon>
        <taxon>Candidatus Peribacteria</taxon>
        <taxon>Candidatus Peribacterales</taxon>
        <taxon>Candidatus Peribacteraceae</taxon>
        <taxon>Candidatus Peribacter</taxon>
    </lineage>
</organism>
<dbReference type="GO" id="GO:0140098">
    <property type="term" value="F:catalytic activity, acting on RNA"/>
    <property type="evidence" value="ECO:0007669"/>
    <property type="project" value="UniProtKB-ARBA"/>
</dbReference>
<dbReference type="InterPro" id="IPR006145">
    <property type="entry name" value="PsdUridine_synth_RsuA/RluA"/>
</dbReference>
<name>A0A0S1SFB4_9BACT</name>
<dbReference type="InterPro" id="IPR050188">
    <property type="entry name" value="RluA_PseudoU_synthase"/>
</dbReference>
<dbReference type="InterPro" id="IPR006224">
    <property type="entry name" value="PsdUridine_synth_RluA-like_CS"/>
</dbReference>
<dbReference type="STRING" id="1735162.PeribacterB2_0685"/>
<protein>
    <submittedName>
        <fullName evidence="3">23S rRNA pseudouridine955/2504/2580 synthase</fullName>
    </submittedName>
</protein>
<dbReference type="GO" id="GO:0003723">
    <property type="term" value="F:RNA binding"/>
    <property type="evidence" value="ECO:0007669"/>
    <property type="project" value="InterPro"/>
</dbReference>